<protein>
    <submittedName>
        <fullName evidence="2">Uncharacterized protein</fullName>
    </submittedName>
</protein>
<name>A0ABP0PCW5_9DINO</name>
<feature type="region of interest" description="Disordered" evidence="1">
    <location>
        <begin position="75"/>
        <end position="102"/>
    </location>
</feature>
<gene>
    <name evidence="2" type="ORF">SCF082_LOCUS35784</name>
</gene>
<sequence length="102" mass="12339">MVCVLECWPLMARDGQKCAYKAQARRQERLRQEQERKERLAREWAAITEWHAPMESWEELQLSLEDFRTQERAQMEEEVRRALRKTKGSRSRSKRKRSSSQS</sequence>
<evidence type="ECO:0000313" key="2">
    <source>
        <dbReference type="EMBL" id="CAK9072889.1"/>
    </source>
</evidence>
<accession>A0ABP0PCW5</accession>
<proteinExistence type="predicted"/>
<keyword evidence="3" id="KW-1185">Reference proteome</keyword>
<reference evidence="2 3" key="1">
    <citation type="submission" date="2024-02" db="EMBL/GenBank/DDBJ databases">
        <authorList>
            <person name="Chen Y."/>
            <person name="Shah S."/>
            <person name="Dougan E. K."/>
            <person name="Thang M."/>
            <person name="Chan C."/>
        </authorList>
    </citation>
    <scope>NUCLEOTIDE SEQUENCE [LARGE SCALE GENOMIC DNA]</scope>
</reference>
<organism evidence="2 3">
    <name type="scientific">Durusdinium trenchii</name>
    <dbReference type="NCBI Taxonomy" id="1381693"/>
    <lineage>
        <taxon>Eukaryota</taxon>
        <taxon>Sar</taxon>
        <taxon>Alveolata</taxon>
        <taxon>Dinophyceae</taxon>
        <taxon>Suessiales</taxon>
        <taxon>Symbiodiniaceae</taxon>
        <taxon>Durusdinium</taxon>
    </lineage>
</organism>
<comment type="caution">
    <text evidence="2">The sequence shown here is derived from an EMBL/GenBank/DDBJ whole genome shotgun (WGS) entry which is preliminary data.</text>
</comment>
<evidence type="ECO:0000313" key="3">
    <source>
        <dbReference type="Proteomes" id="UP001642464"/>
    </source>
</evidence>
<dbReference type="Proteomes" id="UP001642464">
    <property type="component" value="Unassembled WGS sequence"/>
</dbReference>
<dbReference type="EMBL" id="CAXAMM010034447">
    <property type="protein sequence ID" value="CAK9072889.1"/>
    <property type="molecule type" value="Genomic_DNA"/>
</dbReference>
<feature type="compositionally biased region" description="Basic residues" evidence="1">
    <location>
        <begin position="82"/>
        <end position="102"/>
    </location>
</feature>
<evidence type="ECO:0000256" key="1">
    <source>
        <dbReference type="SAM" id="MobiDB-lite"/>
    </source>
</evidence>